<dbReference type="AlphaFoldDB" id="A0A2T4UWE7"/>
<dbReference type="PROSITE" id="PS00356">
    <property type="entry name" value="HTH_LACI_1"/>
    <property type="match status" value="1"/>
</dbReference>
<dbReference type="InterPro" id="IPR046335">
    <property type="entry name" value="LacI/GalR-like_sensor"/>
</dbReference>
<dbReference type="PRINTS" id="PR00036">
    <property type="entry name" value="HTHLACI"/>
</dbReference>
<dbReference type="GO" id="GO:0003700">
    <property type="term" value="F:DNA-binding transcription factor activity"/>
    <property type="evidence" value="ECO:0007669"/>
    <property type="project" value="TreeGrafter"/>
</dbReference>
<dbReference type="PANTHER" id="PTHR30146:SF109">
    <property type="entry name" value="HTH-TYPE TRANSCRIPTIONAL REGULATOR GALS"/>
    <property type="match status" value="1"/>
</dbReference>
<sequence length="332" mass="35865">MVTIHDVAKEAGVSAMTVSHVLNDHPHVRETTREKVLDVITRLDYRVNVAARNLRTGRTGTIGLAVPEIDRPYYGRLAAEIIAAAEKHDLRVVIEQTGAQRENELGALASSRKRLYDGIILSTVGLGAADTELLRVDHPLVILGERIFEGPVDHVAMANVDGARMAVAHLIEKGCRRIVMVDDPAPDEVDVSSLRLEGYRRAHGEAGLAVDPALHIEVGEFTMAGGSRGIRDFVDRGVPFDGVFCITDTVGIGVLRGLADRGIPVPGQVRVAAFDAILEGEYTVPRLTTVDPDHAFMARTAVERLVYRIAGGTTAAEEHMAAPRLIVRESSA</sequence>
<dbReference type="Gene3D" id="1.10.260.40">
    <property type="entry name" value="lambda repressor-like DNA-binding domains"/>
    <property type="match status" value="1"/>
</dbReference>
<dbReference type="Gene3D" id="3.40.50.2300">
    <property type="match status" value="2"/>
</dbReference>
<dbReference type="EMBL" id="PZPL01000001">
    <property type="protein sequence ID" value="PTL73866.1"/>
    <property type="molecule type" value="Genomic_DNA"/>
</dbReference>
<dbReference type="CDD" id="cd01392">
    <property type="entry name" value="HTH_LacI"/>
    <property type="match status" value="1"/>
</dbReference>
<keyword evidence="2" id="KW-0238">DNA-binding</keyword>
<dbReference type="InterPro" id="IPR010982">
    <property type="entry name" value="Lambda_DNA-bd_dom_sf"/>
</dbReference>
<dbReference type="CDD" id="cd06267">
    <property type="entry name" value="PBP1_LacI_sugar_binding-like"/>
    <property type="match status" value="1"/>
</dbReference>
<organism evidence="5 6">
    <name type="scientific">Rathayibacter caricis DSM 15933</name>
    <dbReference type="NCBI Taxonomy" id="1328867"/>
    <lineage>
        <taxon>Bacteria</taxon>
        <taxon>Bacillati</taxon>
        <taxon>Actinomycetota</taxon>
        <taxon>Actinomycetes</taxon>
        <taxon>Micrococcales</taxon>
        <taxon>Microbacteriaceae</taxon>
        <taxon>Rathayibacter</taxon>
    </lineage>
</organism>
<dbReference type="SMART" id="SM00354">
    <property type="entry name" value="HTH_LACI"/>
    <property type="match status" value="1"/>
</dbReference>
<reference evidence="5 6" key="1">
    <citation type="submission" date="2018-03" db="EMBL/GenBank/DDBJ databases">
        <title>Bacteriophage NCPPB3778 and a type I-E CRISPR drive the evolution of the US Biological Select Agent, Rathayibacter toxicus.</title>
        <authorList>
            <person name="Davis E.W.II."/>
            <person name="Tabima J.F."/>
            <person name="Weisberg A.J."/>
            <person name="Dantas Lopes L."/>
            <person name="Wiseman M.S."/>
            <person name="Wiseman M.S."/>
            <person name="Pupko T."/>
            <person name="Belcher M.S."/>
            <person name="Sechler A.J."/>
            <person name="Tancos M.A."/>
            <person name="Schroeder B.K."/>
            <person name="Murray T.D."/>
            <person name="Luster D.G."/>
            <person name="Schneider W.L."/>
            <person name="Rogers E."/>
            <person name="Andreote F.D."/>
            <person name="Grunwald N.J."/>
            <person name="Putnam M.L."/>
            <person name="Chang J.H."/>
        </authorList>
    </citation>
    <scope>NUCLEOTIDE SEQUENCE [LARGE SCALE GENOMIC DNA]</scope>
    <source>
        <strain evidence="5 6">DSM 15933</strain>
    </source>
</reference>
<evidence type="ECO:0000259" key="4">
    <source>
        <dbReference type="PROSITE" id="PS50932"/>
    </source>
</evidence>
<feature type="domain" description="HTH lacI-type" evidence="4">
    <location>
        <begin position="2"/>
        <end position="56"/>
    </location>
</feature>
<dbReference type="Pfam" id="PF00356">
    <property type="entry name" value="LacI"/>
    <property type="match status" value="1"/>
</dbReference>
<dbReference type="Pfam" id="PF13377">
    <property type="entry name" value="Peripla_BP_3"/>
    <property type="match status" value="1"/>
</dbReference>
<evidence type="ECO:0000256" key="1">
    <source>
        <dbReference type="ARBA" id="ARBA00023015"/>
    </source>
</evidence>
<keyword evidence="1" id="KW-0805">Transcription regulation</keyword>
<dbReference type="PANTHER" id="PTHR30146">
    <property type="entry name" value="LACI-RELATED TRANSCRIPTIONAL REPRESSOR"/>
    <property type="match status" value="1"/>
</dbReference>
<comment type="caution">
    <text evidence="5">The sequence shown here is derived from an EMBL/GenBank/DDBJ whole genome shotgun (WGS) entry which is preliminary data.</text>
</comment>
<dbReference type="InterPro" id="IPR028082">
    <property type="entry name" value="Peripla_BP_I"/>
</dbReference>
<protein>
    <submittedName>
        <fullName evidence="5">LacI family transcriptional regulator</fullName>
    </submittedName>
</protein>
<proteinExistence type="predicted"/>
<evidence type="ECO:0000313" key="5">
    <source>
        <dbReference type="EMBL" id="PTL73866.1"/>
    </source>
</evidence>
<dbReference type="InterPro" id="IPR000843">
    <property type="entry name" value="HTH_LacI"/>
</dbReference>
<dbReference type="Proteomes" id="UP000241085">
    <property type="component" value="Unassembled WGS sequence"/>
</dbReference>
<dbReference type="RefSeq" id="WP_107575190.1">
    <property type="nucleotide sequence ID" value="NZ_PZPL01000001.1"/>
</dbReference>
<evidence type="ECO:0000256" key="3">
    <source>
        <dbReference type="ARBA" id="ARBA00023163"/>
    </source>
</evidence>
<gene>
    <name evidence="5" type="ORF">C1I63_14150</name>
</gene>
<dbReference type="GO" id="GO:0000976">
    <property type="term" value="F:transcription cis-regulatory region binding"/>
    <property type="evidence" value="ECO:0007669"/>
    <property type="project" value="TreeGrafter"/>
</dbReference>
<keyword evidence="6" id="KW-1185">Reference proteome</keyword>
<name>A0A2T4UWE7_9MICO</name>
<evidence type="ECO:0000313" key="6">
    <source>
        <dbReference type="Proteomes" id="UP000241085"/>
    </source>
</evidence>
<dbReference type="PROSITE" id="PS50932">
    <property type="entry name" value="HTH_LACI_2"/>
    <property type="match status" value="1"/>
</dbReference>
<evidence type="ECO:0000256" key="2">
    <source>
        <dbReference type="ARBA" id="ARBA00023125"/>
    </source>
</evidence>
<accession>A0A2T4UWE7</accession>
<dbReference type="SUPFAM" id="SSF53822">
    <property type="entry name" value="Periplasmic binding protein-like I"/>
    <property type="match status" value="1"/>
</dbReference>
<keyword evidence="3" id="KW-0804">Transcription</keyword>
<dbReference type="SUPFAM" id="SSF47413">
    <property type="entry name" value="lambda repressor-like DNA-binding domains"/>
    <property type="match status" value="1"/>
</dbReference>